<dbReference type="AlphaFoldDB" id="D3KGT2"/>
<dbReference type="Proteomes" id="UP000001548">
    <property type="component" value="Unassembled WGS sequence"/>
</dbReference>
<dbReference type="VEuPathDB" id="GiardiaDB:GL50803_16875"/>
<sequence length="334" mass="36035">MHLRTCLTAGTTVLENLRGKNSILLSTSNGVALLGDGVSLFEASWDPDGRRDIRLTRMPVAEHYGMSNGVATLVPTLRVEVVSIEDNKLSPLQLLQNLSEAPLAETETIQIIDSESDVAGENRFTVVVTGPPILPVLGCVLQHKKNLWIALYRKGFHCLHLFRYSKCEASKSQGESGLALVPFDPSTLTLPAPIHGLAPLHNFGAFIIATCERSSSTLYMKPNTSFEVNIHSCLLPNGDADKELAPKKVSSTTLSTCESIAADHAHQAFSLITQFATDPNLSAQEKTSLITAMSSVYDSALRAACAGRQVLDAQLKCYPENFGSTPLEGTTMPL</sequence>
<accession>D3KGT2</accession>
<dbReference type="HOGENOM" id="CLU_832733_0_0_1"/>
<evidence type="ECO:0000313" key="1">
    <source>
        <dbReference type="EMBL" id="KAE8302070.1"/>
    </source>
</evidence>
<name>D3KGT2_GIAIC</name>
<dbReference type="EMBL" id="AACB03000004">
    <property type="protein sequence ID" value="KAE8302070.1"/>
    <property type="molecule type" value="Genomic_DNA"/>
</dbReference>
<organism evidence="1 2">
    <name type="scientific">Giardia intestinalis (strain ATCC 50803 / WB clone C6)</name>
    <name type="common">Giardia lamblia</name>
    <dbReference type="NCBI Taxonomy" id="184922"/>
    <lineage>
        <taxon>Eukaryota</taxon>
        <taxon>Metamonada</taxon>
        <taxon>Diplomonadida</taxon>
        <taxon>Hexamitidae</taxon>
        <taxon>Giardiinae</taxon>
        <taxon>Giardia</taxon>
    </lineage>
</organism>
<protein>
    <submittedName>
        <fullName evidence="1">Uncharacterized protein</fullName>
    </submittedName>
</protein>
<evidence type="ECO:0000313" key="2">
    <source>
        <dbReference type="Proteomes" id="UP000001548"/>
    </source>
</evidence>
<proteinExistence type="predicted"/>
<reference evidence="1 2" key="1">
    <citation type="journal article" date="2007" name="Science">
        <title>Genomic minimalism in the early diverging intestinal parasite Giardia lamblia.</title>
        <authorList>
            <person name="Morrison H.G."/>
            <person name="McArthur A.G."/>
            <person name="Gillin F.D."/>
            <person name="Aley S.B."/>
            <person name="Adam R.D."/>
            <person name="Olsen G.J."/>
            <person name="Best A.A."/>
            <person name="Cande W.Z."/>
            <person name="Chen F."/>
            <person name="Cipriano M.J."/>
            <person name="Davids B.J."/>
            <person name="Dawson S.C."/>
            <person name="Elmendorf H.G."/>
            <person name="Hehl A.B."/>
            <person name="Holder M.E."/>
            <person name="Huse S.M."/>
            <person name="Kim U.U."/>
            <person name="Lasek-Nesselquist E."/>
            <person name="Manning G."/>
            <person name="Nigam A."/>
            <person name="Nixon J.E."/>
            <person name="Palm D."/>
            <person name="Passamaneck N.E."/>
            <person name="Prabhu A."/>
            <person name="Reich C.I."/>
            <person name="Reiner D.S."/>
            <person name="Samuelson J."/>
            <person name="Svard S.G."/>
            <person name="Sogin M.L."/>
        </authorList>
    </citation>
    <scope>NUCLEOTIDE SEQUENCE [LARGE SCALE GENOMIC DNA]</scope>
    <source>
        <strain evidence="1 2">WB C6</strain>
    </source>
</reference>
<gene>
    <name evidence="1" type="ORF">GL50803_0016875</name>
</gene>
<comment type="caution">
    <text evidence="1">The sequence shown here is derived from an EMBL/GenBank/DDBJ whole genome shotgun (WGS) entry which is preliminary data.</text>
</comment>
<dbReference type="OMA" id="VNIHSCL"/>
<keyword evidence="2" id="KW-1185">Reference proteome</keyword>